<reference evidence="2 3" key="1">
    <citation type="journal article" date="2013" name="PLoS ONE">
        <title>Poles Apart: Arctic and Antarctic Octadecabacter strains Share High Genome Plasticity and a New Type of Xanthorhodopsin.</title>
        <authorList>
            <person name="Vollmers J."/>
            <person name="Voget S."/>
            <person name="Dietrich S."/>
            <person name="Gollnow K."/>
            <person name="Smits M."/>
            <person name="Meyer K."/>
            <person name="Brinkhoff T."/>
            <person name="Simon M."/>
            <person name="Daniel R."/>
        </authorList>
    </citation>
    <scope>NUCLEOTIDE SEQUENCE [LARGE SCALE GENOMIC DNA]</scope>
    <source>
        <strain evidence="2 3">238</strain>
    </source>
</reference>
<evidence type="ECO:0000313" key="2">
    <source>
        <dbReference type="EMBL" id="AGI70961.1"/>
    </source>
</evidence>
<dbReference type="eggNOG" id="COG2968">
    <property type="taxonomic scope" value="Bacteria"/>
</dbReference>
<sequence length="236" mass="24414">MRPFIGFLSVTLVFAALSAPVAAQDRTISVTGQGEVSVEPDMATVIIGVQAEADIAADALDIASASTAAILATLDGEGIADEDIRSGAIRLNPRYSQSALSSGTQITGYQAVNSVDVKVTDLDRLGGLLAAVVGDGANRLDGVQFGLLDPSEATDEARRRAVAEGARLAQLYADAASVSLGELMMLNEAGSGGYRMFDMSPVIVLEMSSSPQYDVPIAAGKIEMNASITLVYALVE</sequence>
<dbReference type="EMBL" id="CP003742">
    <property type="protein sequence ID" value="AGI70961.1"/>
    <property type="molecule type" value="Genomic_DNA"/>
</dbReference>
<evidence type="ECO:0000313" key="3">
    <source>
        <dbReference type="Proteomes" id="UP000004688"/>
    </source>
</evidence>
<dbReference type="Gene3D" id="3.30.70.2970">
    <property type="entry name" value="Protein of unknown function (DUF541), domain 2"/>
    <property type="match status" value="1"/>
</dbReference>
<organism evidence="2 3">
    <name type="scientific">Octadecabacter arcticus 238</name>
    <dbReference type="NCBI Taxonomy" id="391616"/>
    <lineage>
        <taxon>Bacteria</taxon>
        <taxon>Pseudomonadati</taxon>
        <taxon>Pseudomonadota</taxon>
        <taxon>Alphaproteobacteria</taxon>
        <taxon>Rhodobacterales</taxon>
        <taxon>Roseobacteraceae</taxon>
        <taxon>Octadecabacter</taxon>
    </lineage>
</organism>
<dbReference type="Pfam" id="PF04402">
    <property type="entry name" value="SIMPL"/>
    <property type="match status" value="1"/>
</dbReference>
<dbReference type="InterPro" id="IPR007497">
    <property type="entry name" value="SIMPL/DUF541"/>
</dbReference>
<dbReference type="STRING" id="391616.OA238_c07420"/>
<evidence type="ECO:0000256" key="1">
    <source>
        <dbReference type="SAM" id="SignalP"/>
    </source>
</evidence>
<feature type="chain" id="PRO_5004102588" evidence="1">
    <location>
        <begin position="24"/>
        <end position="236"/>
    </location>
</feature>
<dbReference type="Proteomes" id="UP000004688">
    <property type="component" value="Chromosome"/>
</dbReference>
<dbReference type="RefSeq" id="WP_015494189.1">
    <property type="nucleotide sequence ID" value="NC_020908.1"/>
</dbReference>
<accession>M9RKS5</accession>
<dbReference type="PANTHER" id="PTHR34387">
    <property type="entry name" value="SLR1258 PROTEIN"/>
    <property type="match status" value="1"/>
</dbReference>
<protein>
    <submittedName>
        <fullName evidence="2">Uncharacterized protein</fullName>
    </submittedName>
</protein>
<proteinExistence type="predicted"/>
<gene>
    <name evidence="2" type="ORF">OA238_c07420</name>
</gene>
<dbReference type="HOGENOM" id="CLU_080344_2_0_5"/>
<feature type="signal peptide" evidence="1">
    <location>
        <begin position="1"/>
        <end position="23"/>
    </location>
</feature>
<dbReference type="Gene3D" id="3.30.110.170">
    <property type="entry name" value="Protein of unknown function (DUF541), domain 1"/>
    <property type="match status" value="1"/>
</dbReference>
<name>M9RKS5_9RHOB</name>
<dbReference type="KEGG" id="oar:OA238_c07420"/>
<keyword evidence="3" id="KW-1185">Reference proteome</keyword>
<dbReference type="GO" id="GO:0006974">
    <property type="term" value="P:DNA damage response"/>
    <property type="evidence" value="ECO:0007669"/>
    <property type="project" value="TreeGrafter"/>
</dbReference>
<dbReference type="InterPro" id="IPR052022">
    <property type="entry name" value="26kDa_periplasmic_antigen"/>
</dbReference>
<keyword evidence="1" id="KW-0732">Signal</keyword>
<dbReference type="AlphaFoldDB" id="M9RKS5"/>
<dbReference type="PANTHER" id="PTHR34387:SF1">
    <property type="entry name" value="PERIPLASMIC IMMUNOGENIC PROTEIN"/>
    <property type="match status" value="1"/>
</dbReference>
<dbReference type="OrthoDB" id="9813144at2"/>